<proteinExistence type="predicted"/>
<name>A0A1V4J314_PATFA</name>
<dbReference type="Proteomes" id="UP000190648">
    <property type="component" value="Unassembled WGS sequence"/>
</dbReference>
<accession>A0A1V4J314</accession>
<dbReference type="EMBL" id="LSYS01009367">
    <property type="protein sequence ID" value="OPJ66559.1"/>
    <property type="molecule type" value="Genomic_DNA"/>
</dbReference>
<feature type="region of interest" description="Disordered" evidence="1">
    <location>
        <begin position="187"/>
        <end position="213"/>
    </location>
</feature>
<comment type="caution">
    <text evidence="2">The sequence shown here is derived from an EMBL/GenBank/DDBJ whole genome shotgun (WGS) entry which is preliminary data.</text>
</comment>
<sequence>MKWHRTYTYLEVRSHEHYYVSALVPNNPSNSISYLLLRQKCLPWQNLSVSLNIWLPFEIWRPGHLQQWSSPLPNLIRGRSKEKEKISCQTEVKSRVGSSGVAQMSWWSKQNLLDFQFLQHKPPIMVCGNLHPLLPSSEGSQDSEFKHQLSYWSCLKKLMPGLRGARLLRLPPCFEMLQLMSFKHQSDLGPTSSKGNVSQSSAASSTASLRGSARVDSSQLSKCEEAGCQESEQPEECLKAARPYTHGENLQTLWTKCRERRQTLQAT</sequence>
<reference evidence="2 3" key="1">
    <citation type="submission" date="2016-02" db="EMBL/GenBank/DDBJ databases">
        <title>Band-tailed pigeon sequencing and assembly.</title>
        <authorList>
            <person name="Soares A.E."/>
            <person name="Novak B.J."/>
            <person name="Rice E.S."/>
            <person name="O'Connell B."/>
            <person name="Chang D."/>
            <person name="Weber S."/>
            <person name="Shapiro B."/>
        </authorList>
    </citation>
    <scope>NUCLEOTIDE SEQUENCE [LARGE SCALE GENOMIC DNA]</scope>
    <source>
        <strain evidence="2">BTP2013</strain>
        <tissue evidence="2">Blood</tissue>
    </source>
</reference>
<feature type="compositionally biased region" description="Low complexity" evidence="1">
    <location>
        <begin position="192"/>
        <end position="212"/>
    </location>
</feature>
<evidence type="ECO:0000256" key="1">
    <source>
        <dbReference type="SAM" id="MobiDB-lite"/>
    </source>
</evidence>
<evidence type="ECO:0000313" key="2">
    <source>
        <dbReference type="EMBL" id="OPJ66559.1"/>
    </source>
</evidence>
<protein>
    <submittedName>
        <fullName evidence="2">Uncharacterized protein</fullName>
    </submittedName>
</protein>
<keyword evidence="3" id="KW-1185">Reference proteome</keyword>
<dbReference type="AlphaFoldDB" id="A0A1V4J314"/>
<evidence type="ECO:0000313" key="3">
    <source>
        <dbReference type="Proteomes" id="UP000190648"/>
    </source>
</evidence>
<organism evidence="2 3">
    <name type="scientific">Patagioenas fasciata monilis</name>
    <dbReference type="NCBI Taxonomy" id="372326"/>
    <lineage>
        <taxon>Eukaryota</taxon>
        <taxon>Metazoa</taxon>
        <taxon>Chordata</taxon>
        <taxon>Craniata</taxon>
        <taxon>Vertebrata</taxon>
        <taxon>Euteleostomi</taxon>
        <taxon>Archelosauria</taxon>
        <taxon>Archosauria</taxon>
        <taxon>Dinosauria</taxon>
        <taxon>Saurischia</taxon>
        <taxon>Theropoda</taxon>
        <taxon>Coelurosauria</taxon>
        <taxon>Aves</taxon>
        <taxon>Neognathae</taxon>
        <taxon>Neoaves</taxon>
        <taxon>Columbimorphae</taxon>
        <taxon>Columbiformes</taxon>
        <taxon>Columbidae</taxon>
        <taxon>Patagioenas</taxon>
    </lineage>
</organism>
<gene>
    <name evidence="2" type="ORF">AV530_016598</name>
</gene>